<dbReference type="GO" id="GO:0046872">
    <property type="term" value="F:metal ion binding"/>
    <property type="evidence" value="ECO:0007669"/>
    <property type="project" value="UniProtKB-KW"/>
</dbReference>
<dbReference type="Gene3D" id="3.30.1330.90">
    <property type="entry name" value="D-3-phosphoglycerate dehydrogenase, domain 3"/>
    <property type="match status" value="2"/>
</dbReference>
<evidence type="ECO:0000256" key="6">
    <source>
        <dbReference type="ARBA" id="ARBA00022723"/>
    </source>
</evidence>
<dbReference type="OrthoDB" id="9805537at2"/>
<dbReference type="InterPro" id="IPR051318">
    <property type="entry name" value="Fe-S_L-Ser"/>
</dbReference>
<dbReference type="Pfam" id="PF03315">
    <property type="entry name" value="SDH_beta"/>
    <property type="match status" value="2"/>
</dbReference>
<evidence type="ECO:0000256" key="9">
    <source>
        <dbReference type="ARBA" id="ARBA00023239"/>
    </source>
</evidence>
<evidence type="ECO:0000313" key="15">
    <source>
        <dbReference type="Proteomes" id="UP000297872"/>
    </source>
</evidence>
<dbReference type="Proteomes" id="UP000297872">
    <property type="component" value="Unassembled WGS sequence"/>
</dbReference>
<keyword evidence="6 11" id="KW-0479">Metal-binding</keyword>
<evidence type="ECO:0000259" key="13">
    <source>
        <dbReference type="Pfam" id="PF03315"/>
    </source>
</evidence>
<accession>A0A4Y8UX55</accession>
<comment type="pathway">
    <text evidence="2">Carbohydrate biosynthesis; gluconeogenesis.</text>
</comment>
<sequence length="404" mass="43716">MKSLKELYRIGKGPSSSHTMGPQRAAKLFLQRCGNASSYEVTLYGSLAATGKGHMTDVAIEEVIQPYHSVKIIWEPQTFLSFHPNGMKFVGKDVDGDILDEWTVFSIGGGALSEGNGDQDELGAKDVYDLNKLGDIQNWCYENGRSYWEYVEKCEGPEIWDFLANIWKTMKEAIERGLEHEGVLPGPLKLPRKAANYYTKANGYRTSLQSRGLVYAYALAVSEENASGGIIVTAPTCGACGVLPAVLYHMHKAHEMGEQRILRALATAGLVGNVVKQNASISGADVGCQGEVGVACAMASAAACQLFGGSPSQVEYAAEMGLEHHLGMTCDPVCGLVQIPCIERNAFAAARALDADLYASFSDGHHRVSFDRVVEVMRQTGHDLPSLYKETSEGGLAKGFKSKF</sequence>
<name>A0A4Y8UX55_9BACT</name>
<comment type="catalytic activity">
    <reaction evidence="10 11">
        <text>L-serine = pyruvate + NH4(+)</text>
        <dbReference type="Rhea" id="RHEA:19169"/>
        <dbReference type="ChEBI" id="CHEBI:15361"/>
        <dbReference type="ChEBI" id="CHEBI:28938"/>
        <dbReference type="ChEBI" id="CHEBI:33384"/>
        <dbReference type="EC" id="4.3.1.17"/>
    </reaction>
</comment>
<keyword evidence="8 11" id="KW-0411">Iron-sulfur</keyword>
<dbReference type="PANTHER" id="PTHR30182:SF1">
    <property type="entry name" value="L-SERINE DEHYDRATASE 1"/>
    <property type="match status" value="1"/>
</dbReference>
<evidence type="ECO:0000256" key="11">
    <source>
        <dbReference type="RuleBase" id="RU366059"/>
    </source>
</evidence>
<feature type="domain" description="Serine dehydratase beta chain" evidence="13">
    <location>
        <begin position="3"/>
        <end position="60"/>
    </location>
</feature>
<dbReference type="Pfam" id="PF03313">
    <property type="entry name" value="SDH_alpha"/>
    <property type="match status" value="1"/>
</dbReference>
<keyword evidence="4 11" id="KW-0312">Gluconeogenesis</keyword>
<evidence type="ECO:0000256" key="5">
    <source>
        <dbReference type="ARBA" id="ARBA00022485"/>
    </source>
</evidence>
<keyword evidence="15" id="KW-1185">Reference proteome</keyword>
<comment type="caution">
    <text evidence="14">The sequence shown here is derived from an EMBL/GenBank/DDBJ whole genome shotgun (WGS) entry which is preliminary data.</text>
</comment>
<dbReference type="InterPro" id="IPR005131">
    <property type="entry name" value="Ser_deHydtase_bsu"/>
</dbReference>
<dbReference type="GO" id="GO:0006094">
    <property type="term" value="P:gluconeogenesis"/>
    <property type="evidence" value="ECO:0007669"/>
    <property type="project" value="UniProtKB-KW"/>
</dbReference>
<keyword evidence="5 11" id="KW-0004">4Fe-4S</keyword>
<dbReference type="NCBIfam" id="TIGR00720">
    <property type="entry name" value="sda_mono"/>
    <property type="match status" value="1"/>
</dbReference>
<dbReference type="GeneID" id="302996646"/>
<evidence type="ECO:0000256" key="1">
    <source>
        <dbReference type="ARBA" id="ARBA00001966"/>
    </source>
</evidence>
<gene>
    <name evidence="14" type="ORF">EXN75_15395</name>
</gene>
<dbReference type="SUPFAM" id="SSF143548">
    <property type="entry name" value="Serine metabolism enzymes domain"/>
    <property type="match status" value="1"/>
</dbReference>
<evidence type="ECO:0000313" key="14">
    <source>
        <dbReference type="EMBL" id="TFH73060.1"/>
    </source>
</evidence>
<organism evidence="14 15">
    <name type="scientific">Segatella hominis</name>
    <dbReference type="NCBI Taxonomy" id="2518605"/>
    <lineage>
        <taxon>Bacteria</taxon>
        <taxon>Pseudomonadati</taxon>
        <taxon>Bacteroidota</taxon>
        <taxon>Bacteroidia</taxon>
        <taxon>Bacteroidales</taxon>
        <taxon>Prevotellaceae</taxon>
        <taxon>Segatella</taxon>
    </lineage>
</organism>
<feature type="domain" description="Serine dehydratase beta chain" evidence="13">
    <location>
        <begin position="69"/>
        <end position="113"/>
    </location>
</feature>
<dbReference type="AlphaFoldDB" id="A0A4Y8UX55"/>
<evidence type="ECO:0000256" key="2">
    <source>
        <dbReference type="ARBA" id="ARBA00004742"/>
    </source>
</evidence>
<feature type="domain" description="Serine dehydratase-like alpha subunit" evidence="12">
    <location>
        <begin position="157"/>
        <end position="397"/>
    </location>
</feature>
<evidence type="ECO:0000256" key="10">
    <source>
        <dbReference type="ARBA" id="ARBA00049406"/>
    </source>
</evidence>
<keyword evidence="9 11" id="KW-0456">Lyase</keyword>
<evidence type="ECO:0000256" key="4">
    <source>
        <dbReference type="ARBA" id="ARBA00022432"/>
    </source>
</evidence>
<dbReference type="InterPro" id="IPR004644">
    <property type="entry name" value="Fe-S_L-Ser_mono"/>
</dbReference>
<protein>
    <recommendedName>
        <fullName evidence="11">L-serine dehydratase</fullName>
        <ecNumber evidence="11">4.3.1.17</ecNumber>
    </recommendedName>
</protein>
<evidence type="ECO:0000256" key="3">
    <source>
        <dbReference type="ARBA" id="ARBA00008636"/>
    </source>
</evidence>
<keyword evidence="7 11" id="KW-0408">Iron</keyword>
<dbReference type="InterPro" id="IPR005130">
    <property type="entry name" value="Ser_deHydtase-like_asu"/>
</dbReference>
<dbReference type="PANTHER" id="PTHR30182">
    <property type="entry name" value="L-SERINE DEHYDRATASE"/>
    <property type="match status" value="1"/>
</dbReference>
<proteinExistence type="inferred from homology"/>
<evidence type="ECO:0000256" key="8">
    <source>
        <dbReference type="ARBA" id="ARBA00023014"/>
    </source>
</evidence>
<evidence type="ECO:0000256" key="7">
    <source>
        <dbReference type="ARBA" id="ARBA00023004"/>
    </source>
</evidence>
<comment type="similarity">
    <text evidence="3 11">Belongs to the iron-sulfur dependent L-serine dehydratase family.</text>
</comment>
<dbReference type="InterPro" id="IPR029009">
    <property type="entry name" value="ASB_dom_sf"/>
</dbReference>
<reference evidence="14 15" key="1">
    <citation type="submission" date="2019-02" db="EMBL/GenBank/DDBJ databases">
        <title>Draft Genome Sequence of the Prevotella sp. BCRC 81118, Isolated from Human Feces.</title>
        <authorList>
            <person name="Huang C.-H."/>
        </authorList>
    </citation>
    <scope>NUCLEOTIDE SEQUENCE [LARGE SCALE GENOMIC DNA]</scope>
    <source>
        <strain evidence="14 15">BCRC 81118</strain>
    </source>
</reference>
<evidence type="ECO:0000259" key="12">
    <source>
        <dbReference type="Pfam" id="PF03313"/>
    </source>
</evidence>
<dbReference type="GO" id="GO:0003941">
    <property type="term" value="F:L-serine ammonia-lyase activity"/>
    <property type="evidence" value="ECO:0007669"/>
    <property type="project" value="UniProtKB-UniRule"/>
</dbReference>
<dbReference type="GO" id="GO:0051539">
    <property type="term" value="F:4 iron, 4 sulfur cluster binding"/>
    <property type="evidence" value="ECO:0007669"/>
    <property type="project" value="UniProtKB-UniRule"/>
</dbReference>
<dbReference type="RefSeq" id="WP_134844489.1">
    <property type="nucleotide sequence ID" value="NZ_DAWCZC010000120.1"/>
</dbReference>
<dbReference type="EMBL" id="SGVY01000064">
    <property type="protein sequence ID" value="TFH73060.1"/>
    <property type="molecule type" value="Genomic_DNA"/>
</dbReference>
<dbReference type="EC" id="4.3.1.17" evidence="11"/>
<comment type="cofactor">
    <cofactor evidence="1 11">
        <name>[4Fe-4S] cluster</name>
        <dbReference type="ChEBI" id="CHEBI:49883"/>
    </cofactor>
</comment>